<evidence type="ECO:0000313" key="1">
    <source>
        <dbReference type="EMBL" id="KFN51027.1"/>
    </source>
</evidence>
<comment type="caution">
    <text evidence="1">The sequence shown here is derived from an EMBL/GenBank/DDBJ whole genome shotgun (WGS) entry which is preliminary data.</text>
</comment>
<organism evidence="1 2">
    <name type="scientific">Arenimonas composti TR7-09 = DSM 18010</name>
    <dbReference type="NCBI Taxonomy" id="1121013"/>
    <lineage>
        <taxon>Bacteria</taxon>
        <taxon>Pseudomonadati</taxon>
        <taxon>Pseudomonadota</taxon>
        <taxon>Gammaproteobacteria</taxon>
        <taxon>Lysobacterales</taxon>
        <taxon>Lysobacteraceae</taxon>
        <taxon>Arenimonas</taxon>
    </lineage>
</organism>
<accession>A0A091BHP0</accession>
<sequence length="525" mass="56006">MIVLATSTALAQDGRAPWENYASRLASSQEVGHLGDDLLGDSVSLNDGGLSFFATDVSLPGNAGPGVAVARSYRVKDMRWRIADGAFGDWDIEVPSISGNYLEGWVDSAGGQARCSVGGRPAPDASRGIMAWDYWNGLRLDIPGVGGGTLLEANGNQPEGTSIVDYPYLTNDHIRVDCLTSGIANPGAGISGEGFVAVTPDGTTYYFDWMATHEEAPLRQGTRIIFFSDPIGNVIPREYEIPVKRHMLLATRVVDRFGNVVSYKYSNAADGRTRLVEIRSGEATTGAGGDGRLLSLSYDSNGNVSQVSDNTGRVWTYEYGTTPDGRRTLEKVNVPGGDAWTIDLAQFTDAELDYPLTPGPWERSCATELMPQNAGAAASPVGTITHPSGATGTFTLGIRRHGRTNVPLFCANVTGGGQPNDPTDDVAYVPASYDSFSLVAKTITGNGVPTAQWSYDYQSPRRYNNPNGGPFANPYVCPSNKTLEQCAEKPACTSISGCGLNATTLVVAPGNRWVRYTHGTECRSN</sequence>
<dbReference type="AlphaFoldDB" id="A0A091BHP0"/>
<proteinExistence type="predicted"/>
<evidence type="ECO:0000313" key="2">
    <source>
        <dbReference type="Proteomes" id="UP000029391"/>
    </source>
</evidence>
<name>A0A091BHP0_9GAMM</name>
<protein>
    <recommendedName>
        <fullName evidence="3">YD repeat-containing protein</fullName>
    </recommendedName>
</protein>
<dbReference type="InterPro" id="IPR031325">
    <property type="entry name" value="RHS_repeat"/>
</dbReference>
<dbReference type="STRING" id="1121013.GCA_000426365_01502"/>
<gene>
    <name evidence="1" type="ORF">P873_04585</name>
</gene>
<dbReference type="Pfam" id="PF05593">
    <property type="entry name" value="RHS_repeat"/>
    <property type="match status" value="1"/>
</dbReference>
<evidence type="ECO:0008006" key="3">
    <source>
        <dbReference type="Google" id="ProtNLM"/>
    </source>
</evidence>
<dbReference type="Proteomes" id="UP000029391">
    <property type="component" value="Unassembled WGS sequence"/>
</dbReference>
<keyword evidence="2" id="KW-1185">Reference proteome</keyword>
<reference evidence="1 2" key="1">
    <citation type="submission" date="2013-09" db="EMBL/GenBank/DDBJ databases">
        <title>Genome sequencing of Arenimonas composti.</title>
        <authorList>
            <person name="Chen F."/>
            <person name="Wang G."/>
        </authorList>
    </citation>
    <scope>NUCLEOTIDE SEQUENCE [LARGE SCALE GENOMIC DNA]</scope>
    <source>
        <strain evidence="1 2">TR7-09</strain>
    </source>
</reference>
<dbReference type="eggNOG" id="COG3209">
    <property type="taxonomic scope" value="Bacteria"/>
</dbReference>
<dbReference type="EMBL" id="AWXU01000010">
    <property type="protein sequence ID" value="KFN51027.1"/>
    <property type="molecule type" value="Genomic_DNA"/>
</dbReference>